<organism evidence="2 3">
    <name type="scientific">Burkholderia vietnamiensis (strain G4 / LMG 22486)</name>
    <name type="common">Burkholderia cepacia (strain R1808)</name>
    <dbReference type="NCBI Taxonomy" id="269482"/>
    <lineage>
        <taxon>Bacteria</taxon>
        <taxon>Pseudomonadati</taxon>
        <taxon>Pseudomonadota</taxon>
        <taxon>Betaproteobacteria</taxon>
        <taxon>Burkholderiales</taxon>
        <taxon>Burkholderiaceae</taxon>
        <taxon>Burkholderia</taxon>
        <taxon>Burkholderia cepacia complex</taxon>
    </lineage>
</organism>
<gene>
    <name evidence="2" type="ordered locus">Bcep1808_6243</name>
</gene>
<feature type="region of interest" description="Disordered" evidence="1">
    <location>
        <begin position="52"/>
        <end position="106"/>
    </location>
</feature>
<dbReference type="HOGENOM" id="CLU_2218163_0_0_4"/>
<sequence>MSSQKVTSQCESSTVISRKANLEEVQQVLDEIGASITKYRFTPEQVFGYRGKAAPANVPPPGPDSSPVTASATKKVAPRKSPDPSRTHCGKSMKPKRVVSGSPNDA</sequence>
<name>A4JS94_BURVG</name>
<dbReference type="EMBL" id="CP000616">
    <property type="protein sequence ID" value="ABO59147.1"/>
    <property type="molecule type" value="Genomic_DNA"/>
</dbReference>
<evidence type="ECO:0000313" key="3">
    <source>
        <dbReference type="Proteomes" id="UP000002287"/>
    </source>
</evidence>
<accession>A4JS94</accession>
<protein>
    <submittedName>
        <fullName evidence="2">Uncharacterized protein</fullName>
    </submittedName>
</protein>
<proteinExistence type="predicted"/>
<dbReference type="Proteomes" id="UP000002287">
    <property type="component" value="Chromosome 3"/>
</dbReference>
<dbReference type="AlphaFoldDB" id="A4JS94"/>
<dbReference type="KEGG" id="bvi:Bcep1808_6243"/>
<reference evidence="3" key="1">
    <citation type="submission" date="2007-03" db="EMBL/GenBank/DDBJ databases">
        <title>Complete sequence of chromosome 3 of Burkholderia vietnamiensis G4.</title>
        <authorList>
            <consortium name="US DOE Joint Genome Institute"/>
            <person name="Copeland A."/>
            <person name="Lucas S."/>
            <person name="Lapidus A."/>
            <person name="Barry K."/>
            <person name="Detter J.C."/>
            <person name="Glavina del Rio T."/>
            <person name="Hammon N."/>
            <person name="Israni S."/>
            <person name="Dalin E."/>
            <person name="Tice H."/>
            <person name="Pitluck S."/>
            <person name="Chain P."/>
            <person name="Malfatti S."/>
            <person name="Shin M."/>
            <person name="Vergez L."/>
            <person name="Schmutz J."/>
            <person name="Larimer F."/>
            <person name="Land M."/>
            <person name="Hauser L."/>
            <person name="Kyrpides N."/>
            <person name="Tiedje J."/>
            <person name="Richardson P."/>
        </authorList>
    </citation>
    <scope>NUCLEOTIDE SEQUENCE [LARGE SCALE GENOMIC DNA]</scope>
    <source>
        <strain evidence="3">G4 / LMG 22486</strain>
    </source>
</reference>
<feature type="compositionally biased region" description="Basic residues" evidence="1">
    <location>
        <begin position="88"/>
        <end position="97"/>
    </location>
</feature>
<evidence type="ECO:0000256" key="1">
    <source>
        <dbReference type="SAM" id="MobiDB-lite"/>
    </source>
</evidence>
<evidence type="ECO:0000313" key="2">
    <source>
        <dbReference type="EMBL" id="ABO59147.1"/>
    </source>
</evidence>